<keyword evidence="6 8" id="KW-1133">Transmembrane helix</keyword>
<dbReference type="Gene3D" id="1.20.81.30">
    <property type="entry name" value="Type II secretion system (T2SS), domain F"/>
    <property type="match status" value="2"/>
</dbReference>
<evidence type="ECO:0000313" key="10">
    <source>
        <dbReference type="EMBL" id="SDU49830.1"/>
    </source>
</evidence>
<feature type="transmembrane region" description="Helical" evidence="8">
    <location>
        <begin position="171"/>
        <end position="192"/>
    </location>
</feature>
<evidence type="ECO:0000256" key="6">
    <source>
        <dbReference type="ARBA" id="ARBA00022989"/>
    </source>
</evidence>
<feature type="domain" description="Type II secretion system protein GspF" evidence="9">
    <location>
        <begin position="273"/>
        <end position="395"/>
    </location>
</feature>
<dbReference type="FunFam" id="1.20.81.30:FF:000001">
    <property type="entry name" value="Type II secretion system protein F"/>
    <property type="match status" value="1"/>
</dbReference>
<evidence type="ECO:0000256" key="8">
    <source>
        <dbReference type="SAM" id="Phobius"/>
    </source>
</evidence>
<evidence type="ECO:0000256" key="7">
    <source>
        <dbReference type="ARBA" id="ARBA00023136"/>
    </source>
</evidence>
<comment type="similarity">
    <text evidence="2">Belongs to the GSP F family.</text>
</comment>
<name>A0A1H2J0B4_9BACT</name>
<dbReference type="PANTHER" id="PTHR30012:SF0">
    <property type="entry name" value="TYPE II SECRETION SYSTEM PROTEIN F-RELATED"/>
    <property type="match status" value="1"/>
</dbReference>
<comment type="subcellular location">
    <subcellularLocation>
        <location evidence="1">Cell inner membrane</location>
        <topology evidence="1">Multi-pass membrane protein</topology>
    </subcellularLocation>
</comment>
<evidence type="ECO:0000256" key="2">
    <source>
        <dbReference type="ARBA" id="ARBA00005745"/>
    </source>
</evidence>
<dbReference type="Proteomes" id="UP000199608">
    <property type="component" value="Unassembled WGS sequence"/>
</dbReference>
<evidence type="ECO:0000259" key="9">
    <source>
        <dbReference type="Pfam" id="PF00482"/>
    </source>
</evidence>
<feature type="domain" description="Type II secretion system protein GspF" evidence="9">
    <location>
        <begin position="71"/>
        <end position="193"/>
    </location>
</feature>
<reference evidence="11" key="1">
    <citation type="submission" date="2016-10" db="EMBL/GenBank/DDBJ databases">
        <authorList>
            <person name="Varghese N."/>
            <person name="Submissions S."/>
        </authorList>
    </citation>
    <scope>NUCLEOTIDE SEQUENCE [LARGE SCALE GENOMIC DNA]</scope>
    <source>
        <strain evidence="11">DSM 3384</strain>
    </source>
</reference>
<proteinExistence type="inferred from homology"/>
<evidence type="ECO:0000256" key="3">
    <source>
        <dbReference type="ARBA" id="ARBA00022475"/>
    </source>
</evidence>
<evidence type="ECO:0000256" key="1">
    <source>
        <dbReference type="ARBA" id="ARBA00004429"/>
    </source>
</evidence>
<gene>
    <name evidence="10" type="ORF">SAMN04487931_11057</name>
</gene>
<dbReference type="InterPro" id="IPR018076">
    <property type="entry name" value="T2SS_GspF_dom"/>
</dbReference>
<dbReference type="InterPro" id="IPR042094">
    <property type="entry name" value="T2SS_GspF_sf"/>
</dbReference>
<evidence type="ECO:0000256" key="4">
    <source>
        <dbReference type="ARBA" id="ARBA00022519"/>
    </source>
</evidence>
<dbReference type="PRINTS" id="PR00812">
    <property type="entry name" value="BCTERIALGSPF"/>
</dbReference>
<accession>A0A1H2J0B4</accession>
<dbReference type="Pfam" id="PF00482">
    <property type="entry name" value="T2SSF"/>
    <property type="match status" value="2"/>
</dbReference>
<keyword evidence="4" id="KW-0997">Cell inner membrane</keyword>
<dbReference type="AlphaFoldDB" id="A0A1H2J0B4"/>
<dbReference type="GO" id="GO:0005886">
    <property type="term" value="C:plasma membrane"/>
    <property type="evidence" value="ECO:0007669"/>
    <property type="project" value="UniProtKB-SubCell"/>
</dbReference>
<feature type="transmembrane region" description="Helical" evidence="8">
    <location>
        <begin position="222"/>
        <end position="241"/>
    </location>
</feature>
<feature type="transmembrane region" description="Helical" evidence="8">
    <location>
        <begin position="376"/>
        <end position="397"/>
    </location>
</feature>
<dbReference type="InterPro" id="IPR003004">
    <property type="entry name" value="GspF/PilC"/>
</dbReference>
<keyword evidence="7 8" id="KW-0472">Membrane</keyword>
<dbReference type="PANTHER" id="PTHR30012">
    <property type="entry name" value="GENERAL SECRETION PATHWAY PROTEIN"/>
    <property type="match status" value="1"/>
</dbReference>
<dbReference type="EMBL" id="FNLL01000010">
    <property type="protein sequence ID" value="SDU49830.1"/>
    <property type="molecule type" value="Genomic_DNA"/>
</dbReference>
<protein>
    <submittedName>
        <fullName evidence="10">Type IV pilus assembly protein PilC</fullName>
    </submittedName>
</protein>
<keyword evidence="3" id="KW-1003">Cell membrane</keyword>
<evidence type="ECO:0000313" key="11">
    <source>
        <dbReference type="Proteomes" id="UP000199608"/>
    </source>
</evidence>
<keyword evidence="5 8" id="KW-0812">Transmembrane</keyword>
<dbReference type="RefSeq" id="WP_139169051.1">
    <property type="nucleotide sequence ID" value="NZ_FNLL01000010.1"/>
</dbReference>
<evidence type="ECO:0000256" key="5">
    <source>
        <dbReference type="ARBA" id="ARBA00022692"/>
    </source>
</evidence>
<keyword evidence="11" id="KW-1185">Reference proteome</keyword>
<sequence>MPNYSYKASDAAGRIHTGLKFANNISDLRNYLKQTGHYLLGVRQGGGFALLEALKETQPGGLSRRQLIELCNNIGVMLDAGVPLVTALEEIREDAESRYVKKVLGSVLDNLNDGDTLKNAVSKRPADFSNLFVNLVGIGEETGHLSQVFLNCAEYYKRIDQLIKNVRKAMLYPFFVLCALISTTLIFLTMVFPPLFQLLEEFKVELPMVTRIVMGVSNALKLYWWLILAGLIVFAILIVVLRKYKPTRYWFDWAELHIPVLKRVFIQVHMTFFLRYLALMLTSGVDILRGLKLSGESLNNSVVMEKMADCRERITEGSTLSNAFRRIDFIPNMVLRMVSVGETSGRLPEQMEYMANIYNDELDRRLATALAMLEPVMVVTMAALALTLIMGVLLPLYNMVSTISSGIGAGGM</sequence>
<organism evidence="10 11">
    <name type="scientific">Desulfobacula phenolica</name>
    <dbReference type="NCBI Taxonomy" id="90732"/>
    <lineage>
        <taxon>Bacteria</taxon>
        <taxon>Pseudomonadati</taxon>
        <taxon>Thermodesulfobacteriota</taxon>
        <taxon>Desulfobacteria</taxon>
        <taxon>Desulfobacterales</taxon>
        <taxon>Desulfobacteraceae</taxon>
        <taxon>Desulfobacula</taxon>
    </lineage>
</organism>